<gene>
    <name evidence="15" type="ORF">MNBD_ALPHA03-1065</name>
</gene>
<dbReference type="Pfam" id="PF05173">
    <property type="entry name" value="DapB_C"/>
    <property type="match status" value="1"/>
</dbReference>
<dbReference type="AlphaFoldDB" id="A0A3B1ACM7"/>
<dbReference type="InterPro" id="IPR000846">
    <property type="entry name" value="DapB_N"/>
</dbReference>
<dbReference type="InterPro" id="IPR022664">
    <property type="entry name" value="DapB_N_CS"/>
</dbReference>
<evidence type="ECO:0000256" key="3">
    <source>
        <dbReference type="ARBA" id="ARBA00022605"/>
    </source>
</evidence>
<dbReference type="PROSITE" id="PS01298">
    <property type="entry name" value="DAPB"/>
    <property type="match status" value="1"/>
</dbReference>
<dbReference type="Gene3D" id="3.30.360.10">
    <property type="entry name" value="Dihydrodipicolinate Reductase, domain 2"/>
    <property type="match status" value="1"/>
</dbReference>
<dbReference type="HAMAP" id="MF_00102">
    <property type="entry name" value="DapB"/>
    <property type="match status" value="1"/>
</dbReference>
<keyword evidence="8" id="KW-0457">Lysine biosynthesis</keyword>
<dbReference type="InterPro" id="IPR023940">
    <property type="entry name" value="DHDPR_bac"/>
</dbReference>
<dbReference type="InterPro" id="IPR022663">
    <property type="entry name" value="DapB_C"/>
</dbReference>
<dbReference type="Pfam" id="PF01113">
    <property type="entry name" value="DapB_N"/>
    <property type="match status" value="1"/>
</dbReference>
<dbReference type="NCBIfam" id="TIGR00036">
    <property type="entry name" value="dapB"/>
    <property type="match status" value="1"/>
</dbReference>
<sequence>MTKIKIGVVGCGGRMGKMLIGAILDQETAILSGGTERHDSPYIGQTIRHPASGLDTGLKITPEAEILFKNSDVIIDFTCPTATVLHTNHAAKYDTIHIIGTTGMTAEDEKSLHRAAKSVAVVYASNFSLGVNLLFYLTRKAASMLNADYDIEILEMHHRHKVDAPSGTALSLGMEAAKGRAVDLDQVADKNRDGITGARKRGDIGFAVLRGGNVAGEHVVSFNADDERIELTHKAGDRVIFARGAVKAAIWAAKQKPGFYDMADVLGLPKE</sequence>
<evidence type="ECO:0000256" key="8">
    <source>
        <dbReference type="ARBA" id="ARBA00023154"/>
    </source>
</evidence>
<dbReference type="CDD" id="cd02274">
    <property type="entry name" value="DHDPR_N"/>
    <property type="match status" value="1"/>
</dbReference>
<organism evidence="15">
    <name type="scientific">hydrothermal vent metagenome</name>
    <dbReference type="NCBI Taxonomy" id="652676"/>
    <lineage>
        <taxon>unclassified sequences</taxon>
        <taxon>metagenomes</taxon>
        <taxon>ecological metagenomes</taxon>
    </lineage>
</organism>
<evidence type="ECO:0000313" key="15">
    <source>
        <dbReference type="EMBL" id="VAX03496.1"/>
    </source>
</evidence>
<evidence type="ECO:0000259" key="13">
    <source>
        <dbReference type="Pfam" id="PF01113"/>
    </source>
</evidence>
<proteinExistence type="inferred from homology"/>
<reference evidence="15" key="1">
    <citation type="submission" date="2018-06" db="EMBL/GenBank/DDBJ databases">
        <authorList>
            <person name="Zhirakovskaya E."/>
        </authorList>
    </citation>
    <scope>NUCLEOTIDE SEQUENCE</scope>
</reference>
<feature type="domain" description="Dihydrodipicolinate reductase N-terminal" evidence="13">
    <location>
        <begin position="4"/>
        <end position="127"/>
    </location>
</feature>
<dbReference type="PANTHER" id="PTHR20836:SF0">
    <property type="entry name" value="4-HYDROXY-TETRAHYDRODIPICOLINATE REDUCTASE 1, CHLOROPLASTIC-RELATED"/>
    <property type="match status" value="1"/>
</dbReference>
<evidence type="ECO:0000256" key="11">
    <source>
        <dbReference type="ARBA" id="ARBA00049080"/>
    </source>
</evidence>
<evidence type="ECO:0000256" key="9">
    <source>
        <dbReference type="ARBA" id="ARBA00037922"/>
    </source>
</evidence>
<evidence type="ECO:0000256" key="7">
    <source>
        <dbReference type="ARBA" id="ARBA00023027"/>
    </source>
</evidence>
<comment type="pathway">
    <text evidence="9">Amino-acid biosynthesis; L-lysine biosynthesis via DAP pathway; (S)-tetrahydrodipicolinate from L-aspartate: step 4/4.</text>
</comment>
<dbReference type="GO" id="GO:0009089">
    <property type="term" value="P:lysine biosynthetic process via diaminopimelate"/>
    <property type="evidence" value="ECO:0007669"/>
    <property type="project" value="InterPro"/>
</dbReference>
<comment type="catalytic activity">
    <reaction evidence="11">
        <text>(S)-2,3,4,5-tetrahydrodipicolinate + NADP(+) + H2O = (2S,4S)-4-hydroxy-2,3,4,5-tetrahydrodipicolinate + NADPH + H(+)</text>
        <dbReference type="Rhea" id="RHEA:35331"/>
        <dbReference type="ChEBI" id="CHEBI:15377"/>
        <dbReference type="ChEBI" id="CHEBI:15378"/>
        <dbReference type="ChEBI" id="CHEBI:16845"/>
        <dbReference type="ChEBI" id="CHEBI:57783"/>
        <dbReference type="ChEBI" id="CHEBI:58349"/>
        <dbReference type="ChEBI" id="CHEBI:67139"/>
        <dbReference type="EC" id="1.17.1.8"/>
    </reaction>
</comment>
<evidence type="ECO:0000256" key="12">
    <source>
        <dbReference type="ARBA" id="ARBA00049396"/>
    </source>
</evidence>
<dbReference type="PANTHER" id="PTHR20836">
    <property type="entry name" value="DIHYDRODIPICOLINATE REDUCTASE"/>
    <property type="match status" value="1"/>
</dbReference>
<dbReference type="GO" id="GO:0019877">
    <property type="term" value="P:diaminopimelate biosynthetic process"/>
    <property type="evidence" value="ECO:0007669"/>
    <property type="project" value="UniProtKB-KW"/>
</dbReference>
<protein>
    <recommendedName>
        <fullName evidence="10">4-hydroxy-tetrahydrodipicolinate reductase</fullName>
        <ecNumber evidence="10">1.17.1.8</ecNumber>
    </recommendedName>
</protein>
<keyword evidence="5" id="KW-0220">Diaminopimelate biosynthesis</keyword>
<evidence type="ECO:0000256" key="6">
    <source>
        <dbReference type="ARBA" id="ARBA00023002"/>
    </source>
</evidence>
<dbReference type="SUPFAM" id="SSF51735">
    <property type="entry name" value="NAD(P)-binding Rossmann-fold domains"/>
    <property type="match status" value="1"/>
</dbReference>
<name>A0A3B1ACM7_9ZZZZ</name>
<dbReference type="SUPFAM" id="SSF55347">
    <property type="entry name" value="Glyceraldehyde-3-phosphate dehydrogenase-like, C-terminal domain"/>
    <property type="match status" value="1"/>
</dbReference>
<keyword evidence="4" id="KW-0521">NADP</keyword>
<dbReference type="FunFam" id="3.30.360.10:FF:000004">
    <property type="entry name" value="4-hydroxy-tetrahydrodipicolinate reductase"/>
    <property type="match status" value="1"/>
</dbReference>
<dbReference type="EC" id="1.17.1.8" evidence="10"/>
<comment type="catalytic activity">
    <reaction evidence="12">
        <text>(S)-2,3,4,5-tetrahydrodipicolinate + NAD(+) + H2O = (2S,4S)-4-hydroxy-2,3,4,5-tetrahydrodipicolinate + NADH + H(+)</text>
        <dbReference type="Rhea" id="RHEA:35323"/>
        <dbReference type="ChEBI" id="CHEBI:15377"/>
        <dbReference type="ChEBI" id="CHEBI:15378"/>
        <dbReference type="ChEBI" id="CHEBI:16845"/>
        <dbReference type="ChEBI" id="CHEBI:57540"/>
        <dbReference type="ChEBI" id="CHEBI:57945"/>
        <dbReference type="ChEBI" id="CHEBI:67139"/>
        <dbReference type="EC" id="1.17.1.8"/>
    </reaction>
</comment>
<keyword evidence="7" id="KW-0520">NAD</keyword>
<dbReference type="EMBL" id="UOFW01000050">
    <property type="protein sequence ID" value="VAX03496.1"/>
    <property type="molecule type" value="Genomic_DNA"/>
</dbReference>
<dbReference type="InterPro" id="IPR036291">
    <property type="entry name" value="NAD(P)-bd_dom_sf"/>
</dbReference>
<evidence type="ECO:0000256" key="4">
    <source>
        <dbReference type="ARBA" id="ARBA00022857"/>
    </source>
</evidence>
<dbReference type="Gene3D" id="3.40.50.720">
    <property type="entry name" value="NAD(P)-binding Rossmann-like Domain"/>
    <property type="match status" value="1"/>
</dbReference>
<keyword evidence="3" id="KW-0028">Amino-acid biosynthesis</keyword>
<keyword evidence="6 15" id="KW-0560">Oxidoreductase</keyword>
<comment type="similarity">
    <text evidence="1">Belongs to the DapB family.</text>
</comment>
<dbReference type="PIRSF" id="PIRSF000161">
    <property type="entry name" value="DHPR"/>
    <property type="match status" value="1"/>
</dbReference>
<evidence type="ECO:0000256" key="10">
    <source>
        <dbReference type="ARBA" id="ARBA00038983"/>
    </source>
</evidence>
<accession>A0A3B1ACM7</accession>
<keyword evidence="2" id="KW-0963">Cytoplasm</keyword>
<evidence type="ECO:0000259" key="14">
    <source>
        <dbReference type="Pfam" id="PF05173"/>
    </source>
</evidence>
<feature type="domain" description="Dihydrodipicolinate reductase C-terminal" evidence="14">
    <location>
        <begin position="130"/>
        <end position="266"/>
    </location>
</feature>
<dbReference type="GO" id="GO:0008839">
    <property type="term" value="F:4-hydroxy-tetrahydrodipicolinate reductase"/>
    <property type="evidence" value="ECO:0007669"/>
    <property type="project" value="UniProtKB-EC"/>
</dbReference>
<evidence type="ECO:0000256" key="5">
    <source>
        <dbReference type="ARBA" id="ARBA00022915"/>
    </source>
</evidence>
<evidence type="ECO:0000256" key="2">
    <source>
        <dbReference type="ARBA" id="ARBA00022490"/>
    </source>
</evidence>
<evidence type="ECO:0000256" key="1">
    <source>
        <dbReference type="ARBA" id="ARBA00006642"/>
    </source>
</evidence>